<dbReference type="EMBL" id="JAAXOY010000004">
    <property type="protein sequence ID" value="NKY38137.1"/>
    <property type="molecule type" value="Genomic_DNA"/>
</dbReference>
<protein>
    <recommendedName>
        <fullName evidence="1">Protein kinase domain-containing protein</fullName>
    </recommendedName>
</protein>
<dbReference type="InterPro" id="IPR008271">
    <property type="entry name" value="Ser/Thr_kinase_AS"/>
</dbReference>
<accession>A0ABX1JWL4</accession>
<organism evidence="2 3">
    <name type="scientific">Cellulomonas septica</name>
    <dbReference type="NCBI Taxonomy" id="285080"/>
    <lineage>
        <taxon>Bacteria</taxon>
        <taxon>Bacillati</taxon>
        <taxon>Actinomycetota</taxon>
        <taxon>Actinomycetes</taxon>
        <taxon>Micrococcales</taxon>
        <taxon>Cellulomonadaceae</taxon>
        <taxon>Cellulomonas</taxon>
    </lineage>
</organism>
<dbReference type="PANTHER" id="PTHR24359">
    <property type="entry name" value="SERINE/THREONINE-PROTEIN KINASE SBK1"/>
    <property type="match status" value="1"/>
</dbReference>
<dbReference type="Pfam" id="PF00069">
    <property type="entry name" value="Pkinase"/>
    <property type="match status" value="1"/>
</dbReference>
<dbReference type="SUPFAM" id="SSF56112">
    <property type="entry name" value="Protein kinase-like (PK-like)"/>
    <property type="match status" value="1"/>
</dbReference>
<evidence type="ECO:0000259" key="1">
    <source>
        <dbReference type="PROSITE" id="PS50011"/>
    </source>
</evidence>
<feature type="domain" description="Protein kinase" evidence="1">
    <location>
        <begin position="25"/>
        <end position="328"/>
    </location>
</feature>
<evidence type="ECO:0000313" key="3">
    <source>
        <dbReference type="Proteomes" id="UP000777774"/>
    </source>
</evidence>
<sequence length="352" mass="38637">MTASSLFDADALIGETLGGQWTIESRLPPASTGGNFSVGFLGSTVDGRRVFIKVLNFDAAFRSADPTGTLQWLTEAYNFERDLVERCGSGRLSRVVMAYGHGTEQSAASPLPTSYIVFEPADFDVRRALDLDRDIDMSAKLRMAHHAASGLQQLHGLGIAHQDVKPSNLLVFSEPSSTRKHSKLSDLGRASDRETVAWHDSFTIAGDRSYAPPEQLYGEVYSSFAERRIACDIYQLGNLVAFIMTGVTINARLKMHLHPSYSPENWGGTYGDVLPYVTASHVAAVEDVETEIAHPLAREIASIIRCTTDPDVGRRGHPASRAAREPFALNRLVTELDLLAHRAELLVRRATR</sequence>
<proteinExistence type="predicted"/>
<dbReference type="Proteomes" id="UP000777774">
    <property type="component" value="Unassembled WGS sequence"/>
</dbReference>
<keyword evidence="3" id="KW-1185">Reference proteome</keyword>
<dbReference type="InterPro" id="IPR011009">
    <property type="entry name" value="Kinase-like_dom_sf"/>
</dbReference>
<dbReference type="PROSITE" id="PS50011">
    <property type="entry name" value="PROTEIN_KINASE_DOM"/>
    <property type="match status" value="1"/>
</dbReference>
<dbReference type="PROSITE" id="PS00108">
    <property type="entry name" value="PROTEIN_KINASE_ST"/>
    <property type="match status" value="1"/>
</dbReference>
<dbReference type="SMART" id="SM00220">
    <property type="entry name" value="S_TKc"/>
    <property type="match status" value="1"/>
</dbReference>
<gene>
    <name evidence="2" type="ORF">HGA02_00950</name>
</gene>
<comment type="caution">
    <text evidence="2">The sequence shown here is derived from an EMBL/GenBank/DDBJ whole genome shotgun (WGS) entry which is preliminary data.</text>
</comment>
<evidence type="ECO:0000313" key="2">
    <source>
        <dbReference type="EMBL" id="NKY38137.1"/>
    </source>
</evidence>
<dbReference type="Gene3D" id="1.10.510.10">
    <property type="entry name" value="Transferase(Phosphotransferase) domain 1"/>
    <property type="match status" value="1"/>
</dbReference>
<reference evidence="2 3" key="1">
    <citation type="submission" date="2020-04" db="EMBL/GenBank/DDBJ databases">
        <title>MicrobeNet Type strains.</title>
        <authorList>
            <person name="Nicholson A.C."/>
        </authorList>
    </citation>
    <scope>NUCLEOTIDE SEQUENCE [LARGE SCALE GENOMIC DNA]</scope>
    <source>
        <strain evidence="2 3">ATCC BAA-787</strain>
    </source>
</reference>
<dbReference type="InterPro" id="IPR000719">
    <property type="entry name" value="Prot_kinase_dom"/>
</dbReference>
<dbReference type="PANTHER" id="PTHR24359:SF1">
    <property type="entry name" value="INHIBITOR OF NUCLEAR FACTOR KAPPA-B KINASE EPSILON SUBUNIT HOMOLOG 1-RELATED"/>
    <property type="match status" value="1"/>
</dbReference>
<name>A0ABX1JWL4_9CELL</name>